<sequence>MKATLPTTFSLLLGTALAFPPQLASRANCPAESTYPPGAISPYLLTKISQSEPDKAFGGVPVGIVTPGDICTIVNLKIPDYIDGQPTLLKTCTLSFSLPTQSQATPHTVSFSGPGHFSFFGYLTGFGSDASTTWNKQPVPGPSPPFPPDVIVPGKSYVIAELPCGILPGSGGQTVAGRLCSDDSSVEWEQTGASGDGGCPVGFFVVVT</sequence>
<dbReference type="PANTHER" id="PTHR39613">
    <property type="entry name" value="ANCHORED CELL WALL PROTEIN, PUTATIVE (AFU_ORTHOLOGUE AFUA_4G08960)-RELATED"/>
    <property type="match status" value="1"/>
</dbReference>
<dbReference type="Pfam" id="PF09792">
    <property type="entry name" value="But2"/>
    <property type="match status" value="1"/>
</dbReference>
<evidence type="ECO:0000313" key="4">
    <source>
        <dbReference type="Proteomes" id="UP000799291"/>
    </source>
</evidence>
<dbReference type="EMBL" id="MU005608">
    <property type="protein sequence ID" value="KAF2678800.1"/>
    <property type="molecule type" value="Genomic_DNA"/>
</dbReference>
<dbReference type="AlphaFoldDB" id="A0A6G1ILD7"/>
<organism evidence="3 4">
    <name type="scientific">Lentithecium fluviatile CBS 122367</name>
    <dbReference type="NCBI Taxonomy" id="1168545"/>
    <lineage>
        <taxon>Eukaryota</taxon>
        <taxon>Fungi</taxon>
        <taxon>Dikarya</taxon>
        <taxon>Ascomycota</taxon>
        <taxon>Pezizomycotina</taxon>
        <taxon>Dothideomycetes</taxon>
        <taxon>Pleosporomycetidae</taxon>
        <taxon>Pleosporales</taxon>
        <taxon>Massarineae</taxon>
        <taxon>Lentitheciaceae</taxon>
        <taxon>Lentithecium</taxon>
    </lineage>
</organism>
<evidence type="ECO:0000259" key="2">
    <source>
        <dbReference type="Pfam" id="PF09792"/>
    </source>
</evidence>
<evidence type="ECO:0000313" key="3">
    <source>
        <dbReference type="EMBL" id="KAF2678800.1"/>
    </source>
</evidence>
<name>A0A6G1ILD7_9PLEO</name>
<keyword evidence="1" id="KW-0732">Signal</keyword>
<evidence type="ECO:0000256" key="1">
    <source>
        <dbReference type="SAM" id="SignalP"/>
    </source>
</evidence>
<keyword evidence="4" id="KW-1185">Reference proteome</keyword>
<feature type="chain" id="PRO_5026125293" description="Ubiquitin 3 binding protein But2 C-terminal domain-containing protein" evidence="1">
    <location>
        <begin position="19"/>
        <end position="208"/>
    </location>
</feature>
<dbReference type="PANTHER" id="PTHR39613:SF1">
    <property type="entry name" value="ANCHORED CELL WALL PROTEIN, PUTATIVE (AFU_ORTHOLOGUE AFUA_4G08960)-RELATED"/>
    <property type="match status" value="1"/>
</dbReference>
<proteinExistence type="predicted"/>
<dbReference type="OrthoDB" id="4657524at2759"/>
<reference evidence="3" key="1">
    <citation type="journal article" date="2020" name="Stud. Mycol.">
        <title>101 Dothideomycetes genomes: a test case for predicting lifestyles and emergence of pathogens.</title>
        <authorList>
            <person name="Haridas S."/>
            <person name="Albert R."/>
            <person name="Binder M."/>
            <person name="Bloem J."/>
            <person name="Labutti K."/>
            <person name="Salamov A."/>
            <person name="Andreopoulos B."/>
            <person name="Baker S."/>
            <person name="Barry K."/>
            <person name="Bills G."/>
            <person name="Bluhm B."/>
            <person name="Cannon C."/>
            <person name="Castanera R."/>
            <person name="Culley D."/>
            <person name="Daum C."/>
            <person name="Ezra D."/>
            <person name="Gonzalez J."/>
            <person name="Henrissat B."/>
            <person name="Kuo A."/>
            <person name="Liang C."/>
            <person name="Lipzen A."/>
            <person name="Lutzoni F."/>
            <person name="Magnuson J."/>
            <person name="Mondo S."/>
            <person name="Nolan M."/>
            <person name="Ohm R."/>
            <person name="Pangilinan J."/>
            <person name="Park H.-J."/>
            <person name="Ramirez L."/>
            <person name="Alfaro M."/>
            <person name="Sun H."/>
            <person name="Tritt A."/>
            <person name="Yoshinaga Y."/>
            <person name="Zwiers L.-H."/>
            <person name="Turgeon B."/>
            <person name="Goodwin S."/>
            <person name="Spatafora J."/>
            <person name="Crous P."/>
            <person name="Grigoriev I."/>
        </authorList>
    </citation>
    <scope>NUCLEOTIDE SEQUENCE</scope>
    <source>
        <strain evidence="3">CBS 122367</strain>
    </source>
</reference>
<gene>
    <name evidence="3" type="ORF">K458DRAFT_394447</name>
</gene>
<accession>A0A6G1ILD7</accession>
<dbReference type="Proteomes" id="UP000799291">
    <property type="component" value="Unassembled WGS sequence"/>
</dbReference>
<dbReference type="InterPro" id="IPR018620">
    <property type="entry name" value="Ubiquitin3-bd_protein_But2_C"/>
</dbReference>
<feature type="domain" description="Ubiquitin 3 binding protein But2 C-terminal" evidence="2">
    <location>
        <begin position="42"/>
        <end position="191"/>
    </location>
</feature>
<feature type="signal peptide" evidence="1">
    <location>
        <begin position="1"/>
        <end position="18"/>
    </location>
</feature>
<protein>
    <recommendedName>
        <fullName evidence="2">Ubiquitin 3 binding protein But2 C-terminal domain-containing protein</fullName>
    </recommendedName>
</protein>